<keyword evidence="2" id="KW-1133">Transmembrane helix</keyword>
<dbReference type="AlphaFoldDB" id="A0A165TDG4"/>
<evidence type="ECO:0000256" key="1">
    <source>
        <dbReference type="SAM" id="MobiDB-lite"/>
    </source>
</evidence>
<evidence type="ECO:0000313" key="3">
    <source>
        <dbReference type="EMBL" id="KZT73281.1"/>
    </source>
</evidence>
<protein>
    <submittedName>
        <fullName evidence="3">Uncharacterized protein</fullName>
    </submittedName>
</protein>
<keyword evidence="2" id="KW-0472">Membrane</keyword>
<evidence type="ECO:0000313" key="4">
    <source>
        <dbReference type="Proteomes" id="UP000076727"/>
    </source>
</evidence>
<organism evidence="3 4">
    <name type="scientific">Daedalea quercina L-15889</name>
    <dbReference type="NCBI Taxonomy" id="1314783"/>
    <lineage>
        <taxon>Eukaryota</taxon>
        <taxon>Fungi</taxon>
        <taxon>Dikarya</taxon>
        <taxon>Basidiomycota</taxon>
        <taxon>Agaricomycotina</taxon>
        <taxon>Agaricomycetes</taxon>
        <taxon>Polyporales</taxon>
        <taxon>Fomitopsis</taxon>
    </lineage>
</organism>
<feature type="transmembrane region" description="Helical" evidence="2">
    <location>
        <begin position="60"/>
        <end position="79"/>
    </location>
</feature>
<gene>
    <name evidence="3" type="ORF">DAEQUDRAFT_721872</name>
</gene>
<feature type="region of interest" description="Disordered" evidence="1">
    <location>
        <begin position="1"/>
        <end position="42"/>
    </location>
</feature>
<sequence>MPATHHSLATTLTTRPTNVKAQPGAGTPGATTHPGHTAVATPTTQTDNDYFASLSLAHQMMWRILGVFIFIGHFIYVSLRTPSALCANV</sequence>
<evidence type="ECO:0000256" key="2">
    <source>
        <dbReference type="SAM" id="Phobius"/>
    </source>
</evidence>
<reference evidence="3 4" key="1">
    <citation type="journal article" date="2016" name="Mol. Biol. Evol.">
        <title>Comparative Genomics of Early-Diverging Mushroom-Forming Fungi Provides Insights into the Origins of Lignocellulose Decay Capabilities.</title>
        <authorList>
            <person name="Nagy L.G."/>
            <person name="Riley R."/>
            <person name="Tritt A."/>
            <person name="Adam C."/>
            <person name="Daum C."/>
            <person name="Floudas D."/>
            <person name="Sun H."/>
            <person name="Yadav J.S."/>
            <person name="Pangilinan J."/>
            <person name="Larsson K.H."/>
            <person name="Matsuura K."/>
            <person name="Barry K."/>
            <person name="Labutti K."/>
            <person name="Kuo R."/>
            <person name="Ohm R.A."/>
            <person name="Bhattacharya S.S."/>
            <person name="Shirouzu T."/>
            <person name="Yoshinaga Y."/>
            <person name="Martin F.M."/>
            <person name="Grigoriev I.V."/>
            <person name="Hibbett D.S."/>
        </authorList>
    </citation>
    <scope>NUCLEOTIDE SEQUENCE [LARGE SCALE GENOMIC DNA]</scope>
    <source>
        <strain evidence="3 4">L-15889</strain>
    </source>
</reference>
<dbReference type="Proteomes" id="UP000076727">
    <property type="component" value="Unassembled WGS sequence"/>
</dbReference>
<keyword evidence="4" id="KW-1185">Reference proteome</keyword>
<feature type="compositionally biased region" description="Low complexity" evidence="1">
    <location>
        <begin position="1"/>
        <end position="14"/>
    </location>
</feature>
<accession>A0A165TDG4</accession>
<name>A0A165TDG4_9APHY</name>
<feature type="compositionally biased region" description="Low complexity" evidence="1">
    <location>
        <begin position="23"/>
        <end position="38"/>
    </location>
</feature>
<proteinExistence type="predicted"/>
<dbReference type="EMBL" id="KV429037">
    <property type="protein sequence ID" value="KZT73281.1"/>
    <property type="molecule type" value="Genomic_DNA"/>
</dbReference>
<keyword evidence="2" id="KW-0812">Transmembrane</keyword>